<evidence type="ECO:0000313" key="3">
    <source>
        <dbReference type="Proteomes" id="UP001266305"/>
    </source>
</evidence>
<evidence type="ECO:0000256" key="1">
    <source>
        <dbReference type="SAM" id="MobiDB-lite"/>
    </source>
</evidence>
<feature type="region of interest" description="Disordered" evidence="1">
    <location>
        <begin position="12"/>
        <end position="44"/>
    </location>
</feature>
<protein>
    <submittedName>
        <fullName evidence="2">Uncharacterized protein</fullName>
    </submittedName>
</protein>
<reference evidence="2 3" key="1">
    <citation type="submission" date="2023-05" db="EMBL/GenBank/DDBJ databases">
        <title>B98-5 Cell Line De Novo Hybrid Assembly: An Optical Mapping Approach.</title>
        <authorList>
            <person name="Kananen K."/>
            <person name="Auerbach J.A."/>
            <person name="Kautto E."/>
            <person name="Blachly J.S."/>
        </authorList>
    </citation>
    <scope>NUCLEOTIDE SEQUENCE [LARGE SCALE GENOMIC DNA]</scope>
    <source>
        <strain evidence="2">B95-8</strain>
        <tissue evidence="2">Cell line</tissue>
    </source>
</reference>
<gene>
    <name evidence="2" type="ORF">P7K49_001952</name>
</gene>
<comment type="caution">
    <text evidence="2">The sequence shown here is derived from an EMBL/GenBank/DDBJ whole genome shotgun (WGS) entry which is preliminary data.</text>
</comment>
<proteinExistence type="predicted"/>
<keyword evidence="3" id="KW-1185">Reference proteome</keyword>
<dbReference type="Proteomes" id="UP001266305">
    <property type="component" value="Unassembled WGS sequence"/>
</dbReference>
<organism evidence="2 3">
    <name type="scientific">Saguinus oedipus</name>
    <name type="common">Cotton-top tamarin</name>
    <name type="synonym">Oedipomidas oedipus</name>
    <dbReference type="NCBI Taxonomy" id="9490"/>
    <lineage>
        <taxon>Eukaryota</taxon>
        <taxon>Metazoa</taxon>
        <taxon>Chordata</taxon>
        <taxon>Craniata</taxon>
        <taxon>Vertebrata</taxon>
        <taxon>Euteleostomi</taxon>
        <taxon>Mammalia</taxon>
        <taxon>Eutheria</taxon>
        <taxon>Euarchontoglires</taxon>
        <taxon>Primates</taxon>
        <taxon>Haplorrhini</taxon>
        <taxon>Platyrrhini</taxon>
        <taxon>Cebidae</taxon>
        <taxon>Callitrichinae</taxon>
        <taxon>Saguinus</taxon>
    </lineage>
</organism>
<sequence length="102" mass="10993">MWGDLSYVNHGLSNLANPKKEDRKGAGASPKGNSKLRLPPCHTPTPTVPLAVSLAGHQAPTEAIGLCSCLCTMLLADAAEEINQHPGREQHHPGKRLDRQPW</sequence>
<feature type="non-terminal residue" evidence="2">
    <location>
        <position position="102"/>
    </location>
</feature>
<evidence type="ECO:0000313" key="2">
    <source>
        <dbReference type="EMBL" id="KAK2120566.1"/>
    </source>
</evidence>
<dbReference type="EMBL" id="JASSZA010000001">
    <property type="protein sequence ID" value="KAK2120566.1"/>
    <property type="molecule type" value="Genomic_DNA"/>
</dbReference>
<accession>A0ABQ9WG02</accession>
<name>A0ABQ9WG02_SAGOE</name>